<gene>
    <name evidence="1" type="ORF">EA656_00690</name>
</gene>
<organism evidence="1 2">
    <name type="scientific">Pseudoxanthomonas winnipegensis</name>
    <dbReference type="NCBI Taxonomy" id="2480810"/>
    <lineage>
        <taxon>Bacteria</taxon>
        <taxon>Pseudomonadati</taxon>
        <taxon>Pseudomonadota</taxon>
        <taxon>Gammaproteobacteria</taxon>
        <taxon>Lysobacterales</taxon>
        <taxon>Lysobacteraceae</taxon>
        <taxon>Pseudoxanthomonas</taxon>
    </lineage>
</organism>
<dbReference type="AlphaFoldDB" id="A0A4Q8LYZ9"/>
<accession>A0A4Q8LYZ9</accession>
<name>A0A4Q8LYZ9_9GAMM</name>
<proteinExistence type="predicted"/>
<comment type="caution">
    <text evidence="1">The sequence shown here is derived from an EMBL/GenBank/DDBJ whole genome shotgun (WGS) entry which is preliminary data.</text>
</comment>
<dbReference type="RefSeq" id="WP_130522263.1">
    <property type="nucleotide sequence ID" value="NZ_SHLZ01000001.1"/>
</dbReference>
<sequence length="71" mass="8314">MTPADRLSEKREIALHAAARRKHGNCFQCRWRETTAGVIHCKGWPERQKGFCAEDGRLPRFTYDDMTRGHR</sequence>
<protein>
    <submittedName>
        <fullName evidence="1">Uncharacterized protein</fullName>
    </submittedName>
</protein>
<dbReference type="EMBL" id="SHMF01000001">
    <property type="protein sequence ID" value="TAA37230.1"/>
    <property type="molecule type" value="Genomic_DNA"/>
</dbReference>
<evidence type="ECO:0000313" key="1">
    <source>
        <dbReference type="EMBL" id="TAA37230.1"/>
    </source>
</evidence>
<dbReference type="Proteomes" id="UP000292087">
    <property type="component" value="Unassembled WGS sequence"/>
</dbReference>
<evidence type="ECO:0000313" key="2">
    <source>
        <dbReference type="Proteomes" id="UP000292087"/>
    </source>
</evidence>
<reference evidence="1 2" key="1">
    <citation type="submission" date="2019-02" db="EMBL/GenBank/DDBJ databases">
        <title>WGS of Pseudoxanthomonas species novum from clinical isolates.</title>
        <authorList>
            <person name="Bernier A.-M."/>
            <person name="Bernard K."/>
            <person name="Vachon A."/>
        </authorList>
    </citation>
    <scope>NUCLEOTIDE SEQUENCE [LARGE SCALE GENOMIC DNA]</scope>
    <source>
        <strain evidence="1 2">NML140781</strain>
    </source>
</reference>